<proteinExistence type="predicted"/>
<sequence length="60" mass="6579">MTSRSSGTAFPRKNYRLSTESEKSKVAGIVNSKLLNEYLHRIFPSADGTQPSAPCHLGLE</sequence>
<name>A0A670Z794_PSETE</name>
<dbReference type="GeneTree" id="ENSGT00940000171658"/>
<feature type="region of interest" description="Disordered" evidence="1">
    <location>
        <begin position="1"/>
        <end position="22"/>
    </location>
</feature>
<evidence type="ECO:0000256" key="1">
    <source>
        <dbReference type="SAM" id="MobiDB-lite"/>
    </source>
</evidence>
<reference evidence="2" key="2">
    <citation type="submission" date="2025-09" db="UniProtKB">
        <authorList>
            <consortium name="Ensembl"/>
        </authorList>
    </citation>
    <scope>IDENTIFICATION</scope>
</reference>
<keyword evidence="3" id="KW-1185">Reference proteome</keyword>
<reference evidence="2" key="1">
    <citation type="submission" date="2025-08" db="UniProtKB">
        <authorList>
            <consortium name="Ensembl"/>
        </authorList>
    </citation>
    <scope>IDENTIFICATION</scope>
</reference>
<protein>
    <recommendedName>
        <fullName evidence="4">Ring finger protein 123</fullName>
    </recommendedName>
</protein>
<evidence type="ECO:0000313" key="3">
    <source>
        <dbReference type="Proteomes" id="UP000472273"/>
    </source>
</evidence>
<dbReference type="Proteomes" id="UP000472273">
    <property type="component" value="Unplaced"/>
</dbReference>
<dbReference type="Ensembl" id="ENSPTXT00000018245.1">
    <property type="protein sequence ID" value="ENSPTXP00000017713.1"/>
    <property type="gene ID" value="ENSPTXG00000012179.1"/>
</dbReference>
<accession>A0A670Z794</accession>
<organism evidence="2 3">
    <name type="scientific">Pseudonaja textilis</name>
    <name type="common">Eastern brown snake</name>
    <dbReference type="NCBI Taxonomy" id="8673"/>
    <lineage>
        <taxon>Eukaryota</taxon>
        <taxon>Metazoa</taxon>
        <taxon>Chordata</taxon>
        <taxon>Craniata</taxon>
        <taxon>Vertebrata</taxon>
        <taxon>Euteleostomi</taxon>
        <taxon>Lepidosauria</taxon>
        <taxon>Squamata</taxon>
        <taxon>Bifurcata</taxon>
        <taxon>Unidentata</taxon>
        <taxon>Episquamata</taxon>
        <taxon>Toxicofera</taxon>
        <taxon>Serpentes</taxon>
        <taxon>Colubroidea</taxon>
        <taxon>Elapidae</taxon>
        <taxon>Hydrophiinae</taxon>
        <taxon>Pseudonaja</taxon>
    </lineage>
</organism>
<dbReference type="AlphaFoldDB" id="A0A670Z794"/>
<evidence type="ECO:0000313" key="2">
    <source>
        <dbReference type="Ensembl" id="ENSPTXP00000017713.1"/>
    </source>
</evidence>
<evidence type="ECO:0008006" key="4">
    <source>
        <dbReference type="Google" id="ProtNLM"/>
    </source>
</evidence>
<dbReference type="OMA" id="HGHTTPC"/>